<dbReference type="EMBL" id="CP003410">
    <property type="protein sequence ID" value="AGM07234.1"/>
    <property type="molecule type" value="Genomic_DNA"/>
</dbReference>
<keyword evidence="2" id="KW-1185">Reference proteome</keyword>
<name>R4SV32_9PSEU</name>
<dbReference type="KEGG" id="aoi:AORI_4650"/>
<gene>
    <name evidence="1" type="ORF">AORI_4650</name>
</gene>
<reference evidence="1 2" key="1">
    <citation type="journal article" date="2013" name="BMC Genomics">
        <title>ContigScape: a Cytoscape plugin facilitating microbial genome gap closing.</title>
        <authorList>
            <person name="Tang B."/>
            <person name="Wang Q."/>
            <person name="Yang M."/>
            <person name="Xie F."/>
            <person name="Zhu Y."/>
            <person name="Zhuo Y."/>
            <person name="Wang S."/>
            <person name="Gao H."/>
            <person name="Ding X."/>
            <person name="Zhang L."/>
            <person name="Zhao G."/>
            <person name="Zheng H."/>
        </authorList>
    </citation>
    <scope>NUCLEOTIDE SEQUENCE [LARGE SCALE GENOMIC DNA]</scope>
    <source>
        <strain evidence="1 2">HCCB10007</strain>
    </source>
</reference>
<evidence type="ECO:0000313" key="2">
    <source>
        <dbReference type="Proteomes" id="UP000013968"/>
    </source>
</evidence>
<dbReference type="PATRIC" id="fig|1156913.3.peg.4724"/>
<proteinExistence type="predicted"/>
<evidence type="ECO:0000313" key="1">
    <source>
        <dbReference type="EMBL" id="AGM07234.1"/>
    </source>
</evidence>
<organism evidence="1 2">
    <name type="scientific">Amycolatopsis keratiniphila</name>
    <dbReference type="NCBI Taxonomy" id="129921"/>
    <lineage>
        <taxon>Bacteria</taxon>
        <taxon>Bacillati</taxon>
        <taxon>Actinomycetota</taxon>
        <taxon>Actinomycetes</taxon>
        <taxon>Pseudonocardiales</taxon>
        <taxon>Pseudonocardiaceae</taxon>
        <taxon>Amycolatopsis</taxon>
        <taxon>Amycolatopsis japonica group</taxon>
    </lineage>
</organism>
<sequence length="108" mass="12215">MPEKGVGRGPTRWGRTIVYVRIARGGDMLVAPIALLEAWLRLAERGFDFEQIFPLPHFEALVDLIDVSAVCSSRPDLRTRVRNLLDRPGFTEHFLLRSPTSSRRTRGG</sequence>
<protein>
    <submittedName>
        <fullName evidence="1">Uncharacterized protein</fullName>
    </submittedName>
</protein>
<dbReference type="Proteomes" id="UP000013968">
    <property type="component" value="Chromosome"/>
</dbReference>
<dbReference type="RefSeq" id="WP_016334982.1">
    <property type="nucleotide sequence ID" value="NC_021252.1"/>
</dbReference>
<dbReference type="HOGENOM" id="CLU_2191466_0_0_11"/>
<dbReference type="AlphaFoldDB" id="R4SV32"/>
<accession>R4SV32</accession>